<accession>A0A2S6HJB0</accession>
<reference evidence="1 2" key="1">
    <citation type="submission" date="2018-02" db="EMBL/GenBank/DDBJ databases">
        <title>Genomic Encyclopedia of Archaeal and Bacterial Type Strains, Phase II (KMG-II): from individual species to whole genera.</title>
        <authorList>
            <person name="Goeker M."/>
        </authorList>
    </citation>
    <scope>NUCLEOTIDE SEQUENCE [LARGE SCALE GENOMIC DNA]</scope>
    <source>
        <strain evidence="1 2">DSM 3808</strain>
    </source>
</reference>
<dbReference type="Proteomes" id="UP000237749">
    <property type="component" value="Unassembled WGS sequence"/>
</dbReference>
<gene>
    <name evidence="1" type="ORF">BXY41_11686</name>
</gene>
<comment type="caution">
    <text evidence="1">The sequence shown here is derived from an EMBL/GenBank/DDBJ whole genome shotgun (WGS) entry which is preliminary data.</text>
</comment>
<evidence type="ECO:0000313" key="1">
    <source>
        <dbReference type="EMBL" id="PPK77547.1"/>
    </source>
</evidence>
<protein>
    <submittedName>
        <fullName evidence="1">Uncharacterized protein</fullName>
    </submittedName>
</protein>
<sequence length="54" mass="6491">MKFELLYLVARIRGLFPDNRKGNLVFGKPNKDMIKQMYYRGGYIPYRIDNLVTY</sequence>
<name>A0A2S6HJB0_9FIRM</name>
<organism evidence="1 2">
    <name type="scientific">Lacrimispora xylanisolvens</name>
    <dbReference type="NCBI Taxonomy" id="384636"/>
    <lineage>
        <taxon>Bacteria</taxon>
        <taxon>Bacillati</taxon>
        <taxon>Bacillota</taxon>
        <taxon>Clostridia</taxon>
        <taxon>Lachnospirales</taxon>
        <taxon>Lachnospiraceae</taxon>
        <taxon>Lacrimispora</taxon>
    </lineage>
</organism>
<proteinExistence type="predicted"/>
<dbReference type="EMBL" id="PTJA01000016">
    <property type="protein sequence ID" value="PPK77547.1"/>
    <property type="molecule type" value="Genomic_DNA"/>
</dbReference>
<keyword evidence="2" id="KW-1185">Reference proteome</keyword>
<dbReference type="AlphaFoldDB" id="A0A2S6HJB0"/>
<evidence type="ECO:0000313" key="2">
    <source>
        <dbReference type="Proteomes" id="UP000237749"/>
    </source>
</evidence>